<evidence type="ECO:0000313" key="6">
    <source>
        <dbReference type="EMBL" id="WCT78509.1"/>
    </source>
</evidence>
<dbReference type="RefSeq" id="WP_273618821.1">
    <property type="nucleotide sequence ID" value="NZ_CP103868.1"/>
</dbReference>
<keyword evidence="4 5" id="KW-0472">Membrane</keyword>
<dbReference type="PANTHER" id="PTHR36917">
    <property type="entry name" value="INTRACELLULAR SEPTATION PROTEIN A-RELATED"/>
    <property type="match status" value="1"/>
</dbReference>
<keyword evidence="7" id="KW-1185">Reference proteome</keyword>
<organism evidence="6 7">
    <name type="scientific">Novosphingobium humi</name>
    <dbReference type="NCBI Taxonomy" id="2282397"/>
    <lineage>
        <taxon>Bacteria</taxon>
        <taxon>Pseudomonadati</taxon>
        <taxon>Pseudomonadota</taxon>
        <taxon>Alphaproteobacteria</taxon>
        <taxon>Sphingomonadales</taxon>
        <taxon>Sphingomonadaceae</taxon>
        <taxon>Novosphingobium</taxon>
    </lineage>
</organism>
<dbReference type="InterPro" id="IPR006008">
    <property type="entry name" value="YciB"/>
</dbReference>
<sequence length="214" mass="23853">MSATKKKSGWLNIVIDYGPMLAFFLAYRAWRPAGAEAGIGDIVAITKSTVVFIAATLVALIVSKWRLGRIGPMLWLSSGLVVFFGGLTILLHDATWVQIKPTAIYVASGLALLIGLMRGHALLKILLEDAFAGLSDEGWMKLSRNWGWFFLFLAVLNEGLRHFYNQANHNFDTWLAMKIWLFMPLSFLFTFAQMPMLLKHGLGAEEEGTEEDKG</sequence>
<evidence type="ECO:0000256" key="4">
    <source>
        <dbReference type="ARBA" id="ARBA00023136"/>
    </source>
</evidence>
<proteinExistence type="inferred from homology"/>
<evidence type="ECO:0000313" key="7">
    <source>
        <dbReference type="Proteomes" id="UP001218231"/>
    </source>
</evidence>
<evidence type="ECO:0000256" key="1">
    <source>
        <dbReference type="ARBA" id="ARBA00022475"/>
    </source>
</evidence>
<evidence type="ECO:0000256" key="3">
    <source>
        <dbReference type="ARBA" id="ARBA00022989"/>
    </source>
</evidence>
<feature type="transmembrane region" description="Helical" evidence="5">
    <location>
        <begin position="74"/>
        <end position="91"/>
    </location>
</feature>
<name>A0ABY7U2D5_9SPHN</name>
<feature type="transmembrane region" description="Helical" evidence="5">
    <location>
        <begin position="103"/>
        <end position="126"/>
    </location>
</feature>
<accession>A0ABY7U2D5</accession>
<protein>
    <recommendedName>
        <fullName evidence="5">Inner membrane-spanning protein YciB</fullName>
    </recommendedName>
</protein>
<evidence type="ECO:0000256" key="2">
    <source>
        <dbReference type="ARBA" id="ARBA00022692"/>
    </source>
</evidence>
<comment type="function">
    <text evidence="5">Plays a role in cell envelope biogenesis, maintenance of cell envelope integrity and membrane homeostasis.</text>
</comment>
<keyword evidence="3 5" id="KW-1133">Transmembrane helix</keyword>
<evidence type="ECO:0000256" key="5">
    <source>
        <dbReference type="HAMAP-Rule" id="MF_00189"/>
    </source>
</evidence>
<dbReference type="HAMAP" id="MF_00189">
    <property type="entry name" value="YciB"/>
    <property type="match status" value="1"/>
</dbReference>
<comment type="similarity">
    <text evidence="5">Belongs to the YciB family.</text>
</comment>
<dbReference type="EMBL" id="CP117417">
    <property type="protein sequence ID" value="WCT78509.1"/>
    <property type="molecule type" value="Genomic_DNA"/>
</dbReference>
<gene>
    <name evidence="5" type="primary">yciB</name>
    <name evidence="6" type="ORF">PQ457_05970</name>
</gene>
<keyword evidence="2 5" id="KW-0812">Transmembrane</keyword>
<feature type="transmembrane region" description="Helical" evidence="5">
    <location>
        <begin position="179"/>
        <end position="198"/>
    </location>
</feature>
<keyword evidence="1 5" id="KW-1003">Cell membrane</keyword>
<dbReference type="Proteomes" id="UP001218231">
    <property type="component" value="Chromosome"/>
</dbReference>
<feature type="transmembrane region" description="Helical" evidence="5">
    <location>
        <begin position="42"/>
        <end position="62"/>
    </location>
</feature>
<comment type="subcellular location">
    <subcellularLocation>
        <location evidence="5">Cell inner membrane</location>
        <topology evidence="5">Multi-pass membrane protein</topology>
    </subcellularLocation>
</comment>
<dbReference type="Pfam" id="PF04279">
    <property type="entry name" value="IspA"/>
    <property type="match status" value="1"/>
</dbReference>
<feature type="transmembrane region" description="Helical" evidence="5">
    <location>
        <begin position="146"/>
        <end position="164"/>
    </location>
</feature>
<feature type="transmembrane region" description="Helical" evidence="5">
    <location>
        <begin position="9"/>
        <end position="30"/>
    </location>
</feature>
<reference evidence="6 7" key="1">
    <citation type="submission" date="2023-02" db="EMBL/GenBank/DDBJ databases">
        <title>Genome sequence of Novosphingobium humi KACC 19094.</title>
        <authorList>
            <person name="Kim S."/>
            <person name="Heo J."/>
            <person name="Kwon S.-W."/>
        </authorList>
    </citation>
    <scope>NUCLEOTIDE SEQUENCE [LARGE SCALE GENOMIC DNA]</scope>
    <source>
        <strain evidence="6 7">KACC 19094</strain>
    </source>
</reference>
<dbReference type="PANTHER" id="PTHR36917:SF1">
    <property type="entry name" value="INNER MEMBRANE-SPANNING PROTEIN YCIB"/>
    <property type="match status" value="1"/>
</dbReference>
<keyword evidence="5" id="KW-0997">Cell inner membrane</keyword>